<dbReference type="InParanoid" id="A0A6J2YJJ2"/>
<name>A0A6J2YJJ2_SITOR</name>
<evidence type="ECO:0000313" key="8">
    <source>
        <dbReference type="RefSeq" id="XP_030763446.1"/>
    </source>
</evidence>
<dbReference type="FunFam" id="1.20.58.200:FF:000001">
    <property type="entry name" value="Translin-associated factor X"/>
    <property type="match status" value="1"/>
</dbReference>
<dbReference type="AlphaFoldDB" id="A0A6J2YJJ2"/>
<dbReference type="CTD" id="41871"/>
<dbReference type="SUPFAM" id="SSF74784">
    <property type="entry name" value="Translin"/>
    <property type="match status" value="1"/>
</dbReference>
<keyword evidence="6" id="KW-0460">Magnesium</keyword>
<organism evidence="7 8">
    <name type="scientific">Sitophilus oryzae</name>
    <name type="common">Rice weevil</name>
    <name type="synonym">Curculio oryzae</name>
    <dbReference type="NCBI Taxonomy" id="7048"/>
    <lineage>
        <taxon>Eukaryota</taxon>
        <taxon>Metazoa</taxon>
        <taxon>Ecdysozoa</taxon>
        <taxon>Arthropoda</taxon>
        <taxon>Hexapoda</taxon>
        <taxon>Insecta</taxon>
        <taxon>Pterygota</taxon>
        <taxon>Neoptera</taxon>
        <taxon>Endopterygota</taxon>
        <taxon>Coleoptera</taxon>
        <taxon>Polyphaga</taxon>
        <taxon>Cucujiformia</taxon>
        <taxon>Curculionidae</taxon>
        <taxon>Dryophthorinae</taxon>
        <taxon>Sitophilus</taxon>
    </lineage>
</organism>
<dbReference type="Gene3D" id="1.20.58.200">
    <property type="entry name" value="Translin, domain 2"/>
    <property type="match status" value="1"/>
</dbReference>
<evidence type="ECO:0000256" key="2">
    <source>
        <dbReference type="ARBA" id="ARBA00004496"/>
    </source>
</evidence>
<feature type="binding site" evidence="6">
    <location>
        <position position="131"/>
    </location>
    <ligand>
        <name>Mg(2+)</name>
        <dbReference type="ChEBI" id="CHEBI:18420"/>
    </ligand>
</feature>
<keyword evidence="5" id="KW-0539">Nucleus</keyword>
<dbReference type="InterPro" id="IPR016068">
    <property type="entry name" value="Translin_N"/>
</dbReference>
<dbReference type="PANTHER" id="PTHR10741">
    <property type="entry name" value="TRANSLIN AND TRANSLIN ASSOCIATED PROTEIN X"/>
    <property type="match status" value="1"/>
</dbReference>
<dbReference type="InterPro" id="IPR002848">
    <property type="entry name" value="Translin_fam"/>
</dbReference>
<dbReference type="GO" id="GO:0005737">
    <property type="term" value="C:cytoplasm"/>
    <property type="evidence" value="ECO:0007669"/>
    <property type="project" value="UniProtKB-SubCell"/>
</dbReference>
<evidence type="ECO:0000256" key="5">
    <source>
        <dbReference type="ARBA" id="ARBA00023242"/>
    </source>
</evidence>
<keyword evidence="4" id="KW-0963">Cytoplasm</keyword>
<dbReference type="InterPro" id="IPR016069">
    <property type="entry name" value="Translin_C"/>
</dbReference>
<keyword evidence="6" id="KW-0479">Metal-binding</keyword>
<dbReference type="GeneID" id="115888020"/>
<dbReference type="GO" id="GO:0005634">
    <property type="term" value="C:nucleus"/>
    <property type="evidence" value="ECO:0007669"/>
    <property type="project" value="UniProtKB-SubCell"/>
</dbReference>
<accession>A0A6J2YJJ2</accession>
<feature type="binding site" evidence="6">
    <location>
        <position position="183"/>
    </location>
    <ligand>
        <name>Mg(2+)</name>
        <dbReference type="ChEBI" id="CHEBI:18420"/>
    </ligand>
</feature>
<dbReference type="OrthoDB" id="31005at2759"/>
<evidence type="ECO:0000256" key="3">
    <source>
        <dbReference type="ARBA" id="ARBA00005902"/>
    </source>
</evidence>
<keyword evidence="7" id="KW-1185">Reference proteome</keyword>
<dbReference type="FunCoup" id="A0A6J2YJJ2">
    <property type="interactions" value="2189"/>
</dbReference>
<dbReference type="Pfam" id="PF01997">
    <property type="entry name" value="Translin"/>
    <property type="match status" value="1"/>
</dbReference>
<comment type="subcellular location">
    <subcellularLocation>
        <location evidence="2">Cytoplasm</location>
    </subcellularLocation>
    <subcellularLocation>
        <location evidence="1">Nucleus</location>
    </subcellularLocation>
</comment>
<reference evidence="8" key="1">
    <citation type="submission" date="2025-08" db="UniProtKB">
        <authorList>
            <consortium name="RefSeq"/>
        </authorList>
    </citation>
    <scope>IDENTIFICATION</scope>
    <source>
        <tissue evidence="8">Gonads</tissue>
    </source>
</reference>
<evidence type="ECO:0000256" key="6">
    <source>
        <dbReference type="PIRSR" id="PIRSR602848-1"/>
    </source>
</evidence>
<dbReference type="Gene3D" id="1.20.58.190">
    <property type="entry name" value="Translin, domain 1"/>
    <property type="match status" value="1"/>
</dbReference>
<comment type="similarity">
    <text evidence="3">Belongs to the translin family.</text>
</comment>
<dbReference type="GO" id="GO:0046872">
    <property type="term" value="F:metal ion binding"/>
    <property type="evidence" value="ECO:0007669"/>
    <property type="project" value="UniProtKB-KW"/>
</dbReference>
<evidence type="ECO:0000256" key="1">
    <source>
        <dbReference type="ARBA" id="ARBA00004123"/>
    </source>
</evidence>
<sequence length="277" mass="32110">MSRNKARNKPRKNKTYVGEQAKEALCSLDEDSPVIQAFRSFSFELDDKHDRYERIVKLNRDITIESKRIIFLLHSTQVDFEAKKIAILEEADSRLKSLCQNNFKAIALELRSHDPYLYHRAFTSGLQEFIEALCFYQFTKNECFDNWKIINGNFQYTDDTEASYSLLFSQCDFVLGIADFTGELMRKCINNLGIGNISECFKICNFVKSINTGFLGLIHAGNKEISRKVYTLRQSLNKMELVCYNIQIRGSEIPKHMLLNVLDSHDIENNEDEGFCM</sequence>
<dbReference type="GO" id="GO:0043565">
    <property type="term" value="F:sequence-specific DNA binding"/>
    <property type="evidence" value="ECO:0007669"/>
    <property type="project" value="InterPro"/>
</dbReference>
<evidence type="ECO:0000313" key="7">
    <source>
        <dbReference type="Proteomes" id="UP000504635"/>
    </source>
</evidence>
<dbReference type="Proteomes" id="UP000504635">
    <property type="component" value="Unplaced"/>
</dbReference>
<dbReference type="InterPro" id="IPR036081">
    <property type="entry name" value="Translin_sf"/>
</dbReference>
<protein>
    <submittedName>
        <fullName evidence="8">Translin-associated protein X</fullName>
    </submittedName>
</protein>
<proteinExistence type="inferred from homology"/>
<evidence type="ECO:0000256" key="4">
    <source>
        <dbReference type="ARBA" id="ARBA00022490"/>
    </source>
</evidence>
<dbReference type="KEGG" id="soy:115888020"/>
<gene>
    <name evidence="8" type="primary">LOC115888020</name>
</gene>
<dbReference type="CDD" id="cd14820">
    <property type="entry name" value="TRAX"/>
    <property type="match status" value="1"/>
</dbReference>
<dbReference type="RefSeq" id="XP_030763446.1">
    <property type="nucleotide sequence ID" value="XM_030907586.1"/>
</dbReference>